<protein>
    <submittedName>
        <fullName evidence="1">Uncharacterized protein</fullName>
    </submittedName>
</protein>
<sequence>MKSFGNSHPGYTGSCGSIQVTGELKSCSIPVTPRYNGQITIFCVRGGSWTALPRLSLDVSERTQKEPRNFSKERRILNIGQTKRMSPELATFPPNTERMFELRRQILRATLSQIGFGVIEFRTWNTLVSMPIYQHMAVGRYAL</sequence>
<dbReference type="AlphaFoldDB" id="A0A4Y2I979"/>
<dbReference type="EMBL" id="BGPR01002471">
    <property type="protein sequence ID" value="GBM74050.1"/>
    <property type="molecule type" value="Genomic_DNA"/>
</dbReference>
<reference evidence="1 2" key="1">
    <citation type="journal article" date="2019" name="Sci. Rep.">
        <title>Orb-weaving spider Araneus ventricosus genome elucidates the spidroin gene catalogue.</title>
        <authorList>
            <person name="Kono N."/>
            <person name="Nakamura H."/>
            <person name="Ohtoshi R."/>
            <person name="Moran D.A.P."/>
            <person name="Shinohara A."/>
            <person name="Yoshida Y."/>
            <person name="Fujiwara M."/>
            <person name="Mori M."/>
            <person name="Tomita M."/>
            <person name="Arakawa K."/>
        </authorList>
    </citation>
    <scope>NUCLEOTIDE SEQUENCE [LARGE SCALE GENOMIC DNA]</scope>
</reference>
<evidence type="ECO:0000313" key="1">
    <source>
        <dbReference type="EMBL" id="GBM74050.1"/>
    </source>
</evidence>
<evidence type="ECO:0000313" key="2">
    <source>
        <dbReference type="Proteomes" id="UP000499080"/>
    </source>
</evidence>
<comment type="caution">
    <text evidence="1">The sequence shown here is derived from an EMBL/GenBank/DDBJ whole genome shotgun (WGS) entry which is preliminary data.</text>
</comment>
<organism evidence="1 2">
    <name type="scientific">Araneus ventricosus</name>
    <name type="common">Orbweaver spider</name>
    <name type="synonym">Epeira ventricosa</name>
    <dbReference type="NCBI Taxonomy" id="182803"/>
    <lineage>
        <taxon>Eukaryota</taxon>
        <taxon>Metazoa</taxon>
        <taxon>Ecdysozoa</taxon>
        <taxon>Arthropoda</taxon>
        <taxon>Chelicerata</taxon>
        <taxon>Arachnida</taxon>
        <taxon>Araneae</taxon>
        <taxon>Araneomorphae</taxon>
        <taxon>Entelegynae</taxon>
        <taxon>Araneoidea</taxon>
        <taxon>Araneidae</taxon>
        <taxon>Araneus</taxon>
    </lineage>
</organism>
<name>A0A4Y2I979_ARAVE</name>
<dbReference type="Proteomes" id="UP000499080">
    <property type="component" value="Unassembled WGS sequence"/>
</dbReference>
<proteinExistence type="predicted"/>
<accession>A0A4Y2I979</accession>
<keyword evidence="2" id="KW-1185">Reference proteome</keyword>
<gene>
    <name evidence="1" type="ORF">AVEN_102000_1</name>
</gene>